<keyword evidence="2" id="KW-0106">Calcium</keyword>
<gene>
    <name evidence="6" type="ORF">E3N88_32899</name>
</gene>
<feature type="transmembrane region" description="Helical" evidence="4">
    <location>
        <begin position="233"/>
        <end position="252"/>
    </location>
</feature>
<keyword evidence="4" id="KW-1133">Transmembrane helix</keyword>
<feature type="transmembrane region" description="Helical" evidence="4">
    <location>
        <begin position="572"/>
        <end position="597"/>
    </location>
</feature>
<feature type="transmembrane region" description="Helical" evidence="4">
    <location>
        <begin position="107"/>
        <end position="128"/>
    </location>
</feature>
<dbReference type="Gene3D" id="1.10.238.10">
    <property type="entry name" value="EF-hand"/>
    <property type="match status" value="2"/>
</dbReference>
<dbReference type="OrthoDB" id="26525at2759"/>
<keyword evidence="4" id="KW-0472">Membrane</keyword>
<sequence length="622" mass="70691">MLMMIGMVTGRWLDIEPSSMISDGVDHHDRSNHENPTSYLRMGSSMLYADERCQSIYGFLPCADTMPEGVFLMIMYTYLLMLGEDWIRKGSQALFLLLGDKAVGASVFQVLMALPRIVFVIVGGVLSTESAAEYQVAFGVSMYAGSTLITLTLIWGFQIILSRDKLRGKGSLPGCEHQEDTQTNSWSLKHILSILNDTGVNIDKETGDIAVIMLLSLIPFATIELVAIINSPIIILFALIVSGVSLLLYFAYQIGNPWIRHRSLAYLKQENLRNRFFYHVQRLAEDDLVDEHGKPNFKAFESVFARADVDNDGYISRDELENLIEKVFELEKDNISKEYAKAEILTHFDDDNSGMINWSEFTKGCSKWLQKWKSVAIGSNSVSTNLWKQVEKVAIRNKRADLTQIEKIMPRILKQVLEEHELVTPNGEPDREKIERLFSQYDEDSDNEIHRHELKKFIETLHFGVSLDHDTVLEEMIKDFDNDSNRTIEKHEFVEGFIKWIDRAINYDPSIKDPKHAIAKFEEDSWAEIDEPMNTVKPKASFVYVIFGILVMYLISGAFMQSILQFSNAAQIPFLLTSFVVSPIAMNARMVVTALLVTRPHVSKNASLTFSQVSSLSHNQLI</sequence>
<dbReference type="EMBL" id="SZYD01000016">
    <property type="protein sequence ID" value="KAD3337379.1"/>
    <property type="molecule type" value="Genomic_DNA"/>
</dbReference>
<feature type="transmembrane region" description="Helical" evidence="4">
    <location>
        <begin position="209"/>
        <end position="227"/>
    </location>
</feature>
<dbReference type="InterPro" id="IPR002048">
    <property type="entry name" value="EF_hand_dom"/>
</dbReference>
<dbReference type="SUPFAM" id="SSF47473">
    <property type="entry name" value="EF-hand"/>
    <property type="match status" value="1"/>
</dbReference>
<feature type="transmembrane region" description="Helical" evidence="4">
    <location>
        <begin position="140"/>
        <end position="161"/>
    </location>
</feature>
<feature type="domain" description="EF-hand" evidence="5">
    <location>
        <begin position="468"/>
        <end position="503"/>
    </location>
</feature>
<evidence type="ECO:0000259" key="5">
    <source>
        <dbReference type="PROSITE" id="PS50222"/>
    </source>
</evidence>
<evidence type="ECO:0000313" key="6">
    <source>
        <dbReference type="EMBL" id="KAD3337379.1"/>
    </source>
</evidence>
<dbReference type="InterPro" id="IPR004713">
    <property type="entry name" value="CaH_exchang"/>
</dbReference>
<dbReference type="AlphaFoldDB" id="A0A5N6M9Q5"/>
<keyword evidence="1" id="KW-0050">Antiport</keyword>
<proteinExistence type="predicted"/>
<reference evidence="6 7" key="1">
    <citation type="submission" date="2019-05" db="EMBL/GenBank/DDBJ databases">
        <title>Mikania micrantha, genome provides insights into the molecular mechanism of rapid growth.</title>
        <authorList>
            <person name="Liu B."/>
        </authorList>
    </citation>
    <scope>NUCLEOTIDE SEQUENCE [LARGE SCALE GENOMIC DNA]</scope>
    <source>
        <strain evidence="6">NLD-2019</strain>
        <tissue evidence="6">Leaf</tissue>
    </source>
</reference>
<feature type="transmembrane region" description="Helical" evidence="4">
    <location>
        <begin position="542"/>
        <end position="560"/>
    </location>
</feature>
<comment type="caution">
    <text evidence="6">The sequence shown here is derived from an EMBL/GenBank/DDBJ whole genome shotgun (WGS) entry which is preliminary data.</text>
</comment>
<dbReference type="PROSITE" id="PS00018">
    <property type="entry name" value="EF_HAND_1"/>
    <property type="match status" value="3"/>
</dbReference>
<evidence type="ECO:0000256" key="3">
    <source>
        <dbReference type="ARBA" id="ARBA00023065"/>
    </source>
</evidence>
<dbReference type="PROSITE" id="PS50222">
    <property type="entry name" value="EF_HAND_2"/>
    <property type="match status" value="3"/>
</dbReference>
<dbReference type="GO" id="GO:0016020">
    <property type="term" value="C:membrane"/>
    <property type="evidence" value="ECO:0007669"/>
    <property type="project" value="InterPro"/>
</dbReference>
<dbReference type="PANTHER" id="PTHR31503">
    <property type="entry name" value="VACUOLAR CALCIUM ION TRANSPORTER"/>
    <property type="match status" value="1"/>
</dbReference>
<dbReference type="Pfam" id="PF13499">
    <property type="entry name" value="EF-hand_7"/>
    <property type="match status" value="2"/>
</dbReference>
<organism evidence="6 7">
    <name type="scientific">Mikania micrantha</name>
    <name type="common">bitter vine</name>
    <dbReference type="NCBI Taxonomy" id="192012"/>
    <lineage>
        <taxon>Eukaryota</taxon>
        <taxon>Viridiplantae</taxon>
        <taxon>Streptophyta</taxon>
        <taxon>Embryophyta</taxon>
        <taxon>Tracheophyta</taxon>
        <taxon>Spermatophyta</taxon>
        <taxon>Magnoliopsida</taxon>
        <taxon>eudicotyledons</taxon>
        <taxon>Gunneridae</taxon>
        <taxon>Pentapetalae</taxon>
        <taxon>asterids</taxon>
        <taxon>campanulids</taxon>
        <taxon>Asterales</taxon>
        <taxon>Asteraceae</taxon>
        <taxon>Asteroideae</taxon>
        <taxon>Heliantheae alliance</taxon>
        <taxon>Eupatorieae</taxon>
        <taxon>Mikania</taxon>
    </lineage>
</organism>
<dbReference type="InterPro" id="IPR018247">
    <property type="entry name" value="EF_Hand_1_Ca_BS"/>
</dbReference>
<name>A0A5N6M9Q5_9ASTR</name>
<accession>A0A5N6M9Q5</accession>
<feature type="domain" description="EF-hand" evidence="5">
    <location>
        <begin position="295"/>
        <end position="330"/>
    </location>
</feature>
<dbReference type="GO" id="GO:0006874">
    <property type="term" value="P:intracellular calcium ion homeostasis"/>
    <property type="evidence" value="ECO:0007669"/>
    <property type="project" value="TreeGrafter"/>
</dbReference>
<dbReference type="GO" id="GO:0015369">
    <property type="term" value="F:calcium:proton antiporter activity"/>
    <property type="evidence" value="ECO:0007669"/>
    <property type="project" value="TreeGrafter"/>
</dbReference>
<feature type="domain" description="EF-hand" evidence="5">
    <location>
        <begin position="429"/>
        <end position="464"/>
    </location>
</feature>
<dbReference type="GO" id="GO:0005509">
    <property type="term" value="F:calcium ion binding"/>
    <property type="evidence" value="ECO:0007669"/>
    <property type="project" value="InterPro"/>
</dbReference>
<dbReference type="CDD" id="cd00051">
    <property type="entry name" value="EFh"/>
    <property type="match status" value="1"/>
</dbReference>
<protein>
    <recommendedName>
        <fullName evidence="5">EF-hand domain-containing protein</fullName>
    </recommendedName>
</protein>
<feature type="transmembrane region" description="Helical" evidence="4">
    <location>
        <begin position="69"/>
        <end position="87"/>
    </location>
</feature>
<keyword evidence="1" id="KW-0813">Transport</keyword>
<dbReference type="SMART" id="SM00054">
    <property type="entry name" value="EFh"/>
    <property type="match status" value="4"/>
</dbReference>
<dbReference type="InterPro" id="IPR011992">
    <property type="entry name" value="EF-hand-dom_pair"/>
</dbReference>
<keyword evidence="3" id="KW-0406">Ion transport</keyword>
<keyword evidence="4" id="KW-0812">Transmembrane</keyword>
<evidence type="ECO:0000256" key="2">
    <source>
        <dbReference type="ARBA" id="ARBA00022837"/>
    </source>
</evidence>
<evidence type="ECO:0000256" key="4">
    <source>
        <dbReference type="SAM" id="Phobius"/>
    </source>
</evidence>
<evidence type="ECO:0000313" key="7">
    <source>
        <dbReference type="Proteomes" id="UP000326396"/>
    </source>
</evidence>
<dbReference type="PANTHER" id="PTHR31503:SF85">
    <property type="entry name" value="CALCIUM-BINDING EF-HAND FAMILY PROTEIN"/>
    <property type="match status" value="1"/>
</dbReference>
<dbReference type="Proteomes" id="UP000326396">
    <property type="component" value="Linkage Group LG6"/>
</dbReference>
<evidence type="ECO:0000256" key="1">
    <source>
        <dbReference type="ARBA" id="ARBA00022449"/>
    </source>
</evidence>
<keyword evidence="7" id="KW-1185">Reference proteome</keyword>